<name>A0A8J1TJR6_OWEFU</name>
<evidence type="ECO:0000313" key="2">
    <source>
        <dbReference type="Proteomes" id="UP000749559"/>
    </source>
</evidence>
<accession>A0A8J1TJR6</accession>
<dbReference type="AlphaFoldDB" id="A0A8J1TJR6"/>
<protein>
    <submittedName>
        <fullName evidence="1">Uncharacterized protein</fullName>
    </submittedName>
</protein>
<dbReference type="SMART" id="SM00355">
    <property type="entry name" value="ZnF_C2H2"/>
    <property type="match status" value="4"/>
</dbReference>
<dbReference type="PROSITE" id="PS50157">
    <property type="entry name" value="ZINC_FINGER_C2H2_2"/>
    <property type="match status" value="2"/>
</dbReference>
<dbReference type="InterPro" id="IPR036236">
    <property type="entry name" value="Znf_C2H2_sf"/>
</dbReference>
<keyword evidence="2" id="KW-1185">Reference proteome</keyword>
<dbReference type="EMBL" id="CAIIXF020000002">
    <property type="protein sequence ID" value="CAH1778432.1"/>
    <property type="molecule type" value="Genomic_DNA"/>
</dbReference>
<sequence length="158" mass="17994">LSHNAFTADTHTYQNNTQGPQHQNNTQGPQHQNNSQGPHHQTAPGQTFSILIDDPSNCDCTTCGRTFPSKACMESHHQLIHNKYCDVCNSRLDEESNIEEHGLTHTGLKPLQCQYCYRLFNTKTGIFNHTAKDLYCTLCDKSLHISARSKHLRFHNFK</sequence>
<gene>
    <name evidence="1" type="ORF">OFUS_LOCUS5351</name>
</gene>
<dbReference type="SUPFAM" id="SSF57667">
    <property type="entry name" value="beta-beta-alpha zinc fingers"/>
    <property type="match status" value="1"/>
</dbReference>
<dbReference type="Gene3D" id="3.30.160.60">
    <property type="entry name" value="Classic Zinc Finger"/>
    <property type="match status" value="1"/>
</dbReference>
<dbReference type="InterPro" id="IPR013087">
    <property type="entry name" value="Znf_C2H2_type"/>
</dbReference>
<feature type="non-terminal residue" evidence="1">
    <location>
        <position position="158"/>
    </location>
</feature>
<dbReference type="OrthoDB" id="6077919at2759"/>
<evidence type="ECO:0000313" key="1">
    <source>
        <dbReference type="EMBL" id="CAH1778432.1"/>
    </source>
</evidence>
<dbReference type="PROSITE" id="PS00028">
    <property type="entry name" value="ZINC_FINGER_C2H2_1"/>
    <property type="match status" value="2"/>
</dbReference>
<comment type="caution">
    <text evidence="1">The sequence shown here is derived from an EMBL/GenBank/DDBJ whole genome shotgun (WGS) entry which is preliminary data.</text>
</comment>
<dbReference type="Proteomes" id="UP000749559">
    <property type="component" value="Unassembled WGS sequence"/>
</dbReference>
<reference evidence="1" key="1">
    <citation type="submission" date="2022-03" db="EMBL/GenBank/DDBJ databases">
        <authorList>
            <person name="Martin C."/>
        </authorList>
    </citation>
    <scope>NUCLEOTIDE SEQUENCE</scope>
</reference>
<organism evidence="1 2">
    <name type="scientific">Owenia fusiformis</name>
    <name type="common">Polychaete worm</name>
    <dbReference type="NCBI Taxonomy" id="6347"/>
    <lineage>
        <taxon>Eukaryota</taxon>
        <taxon>Metazoa</taxon>
        <taxon>Spiralia</taxon>
        <taxon>Lophotrochozoa</taxon>
        <taxon>Annelida</taxon>
        <taxon>Polychaeta</taxon>
        <taxon>Sedentaria</taxon>
        <taxon>Canalipalpata</taxon>
        <taxon>Sabellida</taxon>
        <taxon>Oweniida</taxon>
        <taxon>Oweniidae</taxon>
        <taxon>Owenia</taxon>
    </lineage>
</organism>
<proteinExistence type="predicted"/>